<dbReference type="OrthoDB" id="9799482at2"/>
<name>A0A433HIL4_9BACI</name>
<dbReference type="RefSeq" id="WP_126865305.1">
    <property type="nucleotide sequence ID" value="NZ_JAUSTX010000002.1"/>
</dbReference>
<reference evidence="5 6" key="1">
    <citation type="submission" date="2018-12" db="EMBL/GenBank/DDBJ databases">
        <title>Bacillus chawlae sp. nov., Bacillus glennii sp. nov., and Bacillus saganii sp. nov. Isolated from the Vehicle Assembly Building at Kennedy Space Center where the Viking Spacecraft were Assembled.</title>
        <authorList>
            <person name="Seuylemezian A."/>
            <person name="Vaishampayan P."/>
        </authorList>
    </citation>
    <scope>NUCLEOTIDE SEQUENCE [LARGE SCALE GENOMIC DNA]</scope>
    <source>
        <strain evidence="5 6">L5</strain>
    </source>
</reference>
<dbReference type="SUPFAM" id="SSF48008">
    <property type="entry name" value="GntR ligand-binding domain-like"/>
    <property type="match status" value="1"/>
</dbReference>
<dbReference type="AlphaFoldDB" id="A0A433HIL4"/>
<dbReference type="SMART" id="SM00895">
    <property type="entry name" value="FCD"/>
    <property type="match status" value="1"/>
</dbReference>
<evidence type="ECO:0000256" key="2">
    <source>
        <dbReference type="ARBA" id="ARBA00023125"/>
    </source>
</evidence>
<feature type="domain" description="GntR C-terminal" evidence="4">
    <location>
        <begin position="122"/>
        <end position="245"/>
    </location>
</feature>
<evidence type="ECO:0000313" key="6">
    <source>
        <dbReference type="Proteomes" id="UP000267430"/>
    </source>
</evidence>
<dbReference type="InterPro" id="IPR008920">
    <property type="entry name" value="TF_FadR/GntR_C"/>
</dbReference>
<keyword evidence="3" id="KW-0804">Transcription</keyword>
<proteinExistence type="predicted"/>
<dbReference type="Gene3D" id="1.20.120.530">
    <property type="entry name" value="GntR ligand-binding domain-like"/>
    <property type="match status" value="1"/>
</dbReference>
<sequence>MIQDNDLEYNSLEGLDLFSSRAEMSNYLILKYLLKTNEPVGSWVLKSMLEMKHITVSTATIGRTLKSLDVKGYTELVGGLGRMITAQGVRYVNELSAKVRREKLQKKMMKAAQPQNLQELLDLMSARKALECEMARLAAIRANSANINELERTVIMHEMSLDNSSDPTAPALDFHGKVAEASNIRFLIASLDILMNEELKLESRFLEITRERASEYALHHRLIAEAIKKGDADEAEKQMRIHMDAMIAALEELTSD</sequence>
<dbReference type="Proteomes" id="UP000267430">
    <property type="component" value="Unassembled WGS sequence"/>
</dbReference>
<evidence type="ECO:0000256" key="1">
    <source>
        <dbReference type="ARBA" id="ARBA00023015"/>
    </source>
</evidence>
<dbReference type="Pfam" id="PF07729">
    <property type="entry name" value="FCD"/>
    <property type="match status" value="1"/>
</dbReference>
<evidence type="ECO:0000259" key="4">
    <source>
        <dbReference type="SMART" id="SM00895"/>
    </source>
</evidence>
<keyword evidence="1" id="KW-0805">Transcription regulation</keyword>
<keyword evidence="6" id="KW-1185">Reference proteome</keyword>
<comment type="caution">
    <text evidence="5">The sequence shown here is derived from an EMBL/GenBank/DDBJ whole genome shotgun (WGS) entry which is preliminary data.</text>
</comment>
<protein>
    <submittedName>
        <fullName evidence="5">FCD domain-containing protein</fullName>
    </submittedName>
</protein>
<evidence type="ECO:0000313" key="5">
    <source>
        <dbReference type="EMBL" id="RUQ28198.1"/>
    </source>
</evidence>
<organism evidence="5 6">
    <name type="scientific">Peribacillus cavernae</name>
    <dbReference type="NCBI Taxonomy" id="1674310"/>
    <lineage>
        <taxon>Bacteria</taxon>
        <taxon>Bacillati</taxon>
        <taxon>Bacillota</taxon>
        <taxon>Bacilli</taxon>
        <taxon>Bacillales</taxon>
        <taxon>Bacillaceae</taxon>
        <taxon>Peribacillus</taxon>
    </lineage>
</organism>
<dbReference type="PANTHER" id="PTHR43537">
    <property type="entry name" value="TRANSCRIPTIONAL REGULATOR, GNTR FAMILY"/>
    <property type="match status" value="1"/>
</dbReference>
<gene>
    <name evidence="5" type="ORF">ELQ35_13250</name>
</gene>
<evidence type="ECO:0000256" key="3">
    <source>
        <dbReference type="ARBA" id="ARBA00023163"/>
    </source>
</evidence>
<dbReference type="GO" id="GO:0003677">
    <property type="term" value="F:DNA binding"/>
    <property type="evidence" value="ECO:0007669"/>
    <property type="project" value="UniProtKB-KW"/>
</dbReference>
<dbReference type="Pfam" id="PF08461">
    <property type="entry name" value="WHD_RNase_R"/>
    <property type="match status" value="1"/>
</dbReference>
<dbReference type="PANTHER" id="PTHR43537:SF5">
    <property type="entry name" value="UXU OPERON TRANSCRIPTIONAL REGULATOR"/>
    <property type="match status" value="1"/>
</dbReference>
<dbReference type="InterPro" id="IPR013668">
    <property type="entry name" value="RNase_R_HTH_12"/>
</dbReference>
<accession>A0A433HIL4</accession>
<dbReference type="EMBL" id="RYZZ01000017">
    <property type="protein sequence ID" value="RUQ28198.1"/>
    <property type="molecule type" value="Genomic_DNA"/>
</dbReference>
<dbReference type="InterPro" id="IPR011711">
    <property type="entry name" value="GntR_C"/>
</dbReference>
<keyword evidence="2" id="KW-0238">DNA-binding</keyword>